<evidence type="ECO:0000313" key="2">
    <source>
        <dbReference type="Proteomes" id="UP000035034"/>
    </source>
</evidence>
<dbReference type="STRING" id="1077974.GOEFS_092_00560"/>
<name>H0R3I0_9ACTN</name>
<protein>
    <recommendedName>
        <fullName evidence="3">Heavy metal-binding domain-containing protein</fullName>
    </recommendedName>
</protein>
<organism evidence="1 2">
    <name type="scientific">Gordonia effusa NBRC 100432</name>
    <dbReference type="NCBI Taxonomy" id="1077974"/>
    <lineage>
        <taxon>Bacteria</taxon>
        <taxon>Bacillati</taxon>
        <taxon>Actinomycetota</taxon>
        <taxon>Actinomycetes</taxon>
        <taxon>Mycobacteriales</taxon>
        <taxon>Gordoniaceae</taxon>
        <taxon>Gordonia</taxon>
    </lineage>
</organism>
<dbReference type="EMBL" id="BAEH01000092">
    <property type="protein sequence ID" value="GAB19631.1"/>
    <property type="molecule type" value="Genomic_DNA"/>
</dbReference>
<comment type="caution">
    <text evidence="1">The sequence shown here is derived from an EMBL/GenBank/DDBJ whole genome shotgun (WGS) entry which is preliminary data.</text>
</comment>
<gene>
    <name evidence="1" type="ORF">GOEFS_092_00560</name>
</gene>
<proteinExistence type="predicted"/>
<dbReference type="OrthoDB" id="128043at2"/>
<dbReference type="Proteomes" id="UP000035034">
    <property type="component" value="Unassembled WGS sequence"/>
</dbReference>
<dbReference type="AlphaFoldDB" id="H0R3I0"/>
<accession>H0R3I0</accession>
<dbReference type="eggNOG" id="COG2372">
    <property type="taxonomic scope" value="Bacteria"/>
</dbReference>
<reference evidence="1 2" key="1">
    <citation type="submission" date="2011-12" db="EMBL/GenBank/DDBJ databases">
        <title>Whole genome shotgun sequence of Gordonia effusa NBRC 100432.</title>
        <authorList>
            <person name="Yoshida I."/>
            <person name="Takarada H."/>
            <person name="Hosoyama A."/>
            <person name="Tsuchikane K."/>
            <person name="Katsumata H."/>
            <person name="Yamazaki S."/>
            <person name="Fujita N."/>
        </authorList>
    </citation>
    <scope>NUCLEOTIDE SEQUENCE [LARGE SCALE GENOMIC DNA]</scope>
    <source>
        <strain evidence="1 2">NBRC 100432</strain>
    </source>
</reference>
<evidence type="ECO:0008006" key="3">
    <source>
        <dbReference type="Google" id="ProtNLM"/>
    </source>
</evidence>
<dbReference type="RefSeq" id="WP_007318966.1">
    <property type="nucleotide sequence ID" value="NZ_BAEH01000092.1"/>
</dbReference>
<keyword evidence="2" id="KW-1185">Reference proteome</keyword>
<evidence type="ECO:0000313" key="1">
    <source>
        <dbReference type="EMBL" id="GAB19631.1"/>
    </source>
</evidence>
<sequence>MNTAGRLGLYGAGLLAIFGISFAVARPLVSDDAVSRWTAPSNEHSDHESMPSTDMMGLSTANGGYVLTTLTAPRVTDVGGTLSFRIDDPTGAPLTKYATAHGKQLHLIAVRTDGSEYRHVHPHLDTATGVWSMPWTWTEAGTYRTYVDFTPATGTDSVTLSRTVDVAGDLRPTPRAATVTSSTVGGYTATLSGNLRAGTSSELAVDISHDGEPVTSLQPYLGAFGHLVALRQGDLAYLHVHAMGNAPAAADRSGPRIDFMATAPSVGRYLLYLDFQVDGVVRTASFVLDADAAGSPAPEQDHGAHR</sequence>